<protein>
    <submittedName>
        <fullName evidence="1">Uncharacterized protein</fullName>
    </submittedName>
</protein>
<organism evidence="1 2">
    <name type="scientific">Bacterioplanes sanyensis</name>
    <dbReference type="NCBI Taxonomy" id="1249553"/>
    <lineage>
        <taxon>Bacteria</taxon>
        <taxon>Pseudomonadati</taxon>
        <taxon>Pseudomonadota</taxon>
        <taxon>Gammaproteobacteria</taxon>
        <taxon>Oceanospirillales</taxon>
        <taxon>Oceanospirillaceae</taxon>
        <taxon>Bacterioplanes</taxon>
    </lineage>
</organism>
<dbReference type="Gene3D" id="1.25.40.10">
    <property type="entry name" value="Tetratricopeptide repeat domain"/>
    <property type="match status" value="1"/>
</dbReference>
<proteinExistence type="predicted"/>
<evidence type="ECO:0000313" key="1">
    <source>
        <dbReference type="EMBL" id="ASP38571.1"/>
    </source>
</evidence>
<gene>
    <name evidence="1" type="ORF">CHH28_07735</name>
</gene>
<name>A0A222FJI0_9GAMM</name>
<dbReference type="InterPro" id="IPR011990">
    <property type="entry name" value="TPR-like_helical_dom_sf"/>
</dbReference>
<dbReference type="Proteomes" id="UP000202440">
    <property type="component" value="Chromosome"/>
</dbReference>
<sequence>MALASLAAPKICCISWTKATCWIIKNSWISRRPAPTFQTRLLAQKCCKEAHSSLMKQRFFSPLTWSSTSRGLGVAIIGLAVIALSNRAFADAQTQPDPLQHGIQLRQQGQLQQSIDVLSKALQQNPQQLRLKLELAVSYLQLGEFDQAQQWAASVLHAEQVPDQVRANIERFLAGVERQRQGYSQAHWLQRAQLFAGHDDNATIGPDDAELDIGQLSGESIKNADDFAGLQYDLTYLSNRIPSASRYYAGFSLYDKRYQDISDSNLSFANLRAGGQWPLTSSIQGHASIGLSHIYLGNDALANYSYLTLSGRWQASTDHRVSLRLEANPRRYLSDTDDDRQGTRYSQMAGYQYQLGKAELAIAANLRQARLSGDSERYGEQEWSLQWTQPWTMFEQQWHWRWRSAISQRDYQHTDTRYGLKRQDDGIAHQLELQWQWRQGWQLALSHQYHDRDSNQDIYQYQRQLTQLSLQYRSQ</sequence>
<dbReference type="AlphaFoldDB" id="A0A222FJI0"/>
<reference evidence="1 2" key="1">
    <citation type="submission" date="2017-07" db="EMBL/GenBank/DDBJ databases">
        <title>Annotated genome sequence of Bacterioplanes sanyensis isolated from Red Sea.</title>
        <authorList>
            <person name="Rehman Z.U."/>
        </authorList>
    </citation>
    <scope>NUCLEOTIDE SEQUENCE [LARGE SCALE GENOMIC DNA]</scope>
    <source>
        <strain evidence="1 2">NV9</strain>
    </source>
</reference>
<dbReference type="SUPFAM" id="SSF48452">
    <property type="entry name" value="TPR-like"/>
    <property type="match status" value="1"/>
</dbReference>
<keyword evidence="2" id="KW-1185">Reference proteome</keyword>
<evidence type="ECO:0000313" key="2">
    <source>
        <dbReference type="Proteomes" id="UP000202440"/>
    </source>
</evidence>
<accession>A0A222FJI0</accession>
<dbReference type="Pfam" id="PF14559">
    <property type="entry name" value="TPR_19"/>
    <property type="match status" value="1"/>
</dbReference>
<dbReference type="EMBL" id="CP022530">
    <property type="protein sequence ID" value="ASP38571.1"/>
    <property type="molecule type" value="Genomic_DNA"/>
</dbReference>
<dbReference type="KEGG" id="bsan:CHH28_07735"/>